<dbReference type="InterPro" id="IPR050105">
    <property type="entry name" value="MoCo_biosynth_MoaA/MoaC"/>
</dbReference>
<gene>
    <name evidence="7" type="ORF">KC19_3G115900</name>
</gene>
<evidence type="ECO:0000256" key="4">
    <source>
        <dbReference type="ARBA" id="ARBA00023150"/>
    </source>
</evidence>
<dbReference type="PANTHER" id="PTHR22960">
    <property type="entry name" value="MOLYBDOPTERIN COFACTOR SYNTHESIS PROTEIN A"/>
    <property type="match status" value="1"/>
</dbReference>
<evidence type="ECO:0000256" key="5">
    <source>
        <dbReference type="ARBA" id="ARBA00023239"/>
    </source>
</evidence>
<keyword evidence="8" id="KW-1185">Reference proteome</keyword>
<dbReference type="NCBIfam" id="TIGR00581">
    <property type="entry name" value="moaC"/>
    <property type="match status" value="1"/>
</dbReference>
<dbReference type="Proteomes" id="UP000822688">
    <property type="component" value="Chromosome 3"/>
</dbReference>
<dbReference type="InterPro" id="IPR036522">
    <property type="entry name" value="MoaC_sf"/>
</dbReference>
<dbReference type="Pfam" id="PF01967">
    <property type="entry name" value="MoaC"/>
    <property type="match status" value="1"/>
</dbReference>
<accession>A0A8T0IHB5</accession>
<evidence type="ECO:0000313" key="7">
    <source>
        <dbReference type="EMBL" id="KAG0583184.1"/>
    </source>
</evidence>
<keyword evidence="4" id="KW-0501">Molybdenum cofactor biosynthesis</keyword>
<evidence type="ECO:0000259" key="6">
    <source>
        <dbReference type="Pfam" id="PF01967"/>
    </source>
</evidence>
<evidence type="ECO:0000256" key="2">
    <source>
        <dbReference type="ARBA" id="ARBA00005046"/>
    </source>
</evidence>
<dbReference type="AlphaFoldDB" id="A0A8T0IHB5"/>
<sequence>MSVRGGHGGARHLLRMALHLSGPPYTHATFSRPKWTSSLGSGFDGSSFSDEEDSPYDEARRMRFGYGEPGSVTLKGNEVDFIVDEFNKELDSIFGAAPPSELETSAVFKHKPVLERQPVSRATADVRDHGDTRTAVRQVFPAAEMGSDAMGRDRSSGVGLSHVDSAGNAAMVNVVAKTDTARVAIASGRVLLGSDAFALVAANSISKGDVLTVAKIAGIMGAKQTASFIPLCHPLLLSGVDLSLTLNEEFQAVDIEAKVTTVGPTGVEMEALTAVSVASLTVYDMCKAVTKDIRISEVRLESKTGGKSGDWSRCRS</sequence>
<dbReference type="InterPro" id="IPR002820">
    <property type="entry name" value="Mopterin_CF_biosynth-C_dom"/>
</dbReference>
<dbReference type="PANTHER" id="PTHR22960:SF29">
    <property type="entry name" value="CYCLIC PYRANOPTERIN MONOPHOSPHATE SYNTHASE"/>
    <property type="match status" value="1"/>
</dbReference>
<dbReference type="CDD" id="cd01420">
    <property type="entry name" value="MoaC_PE"/>
    <property type="match status" value="1"/>
</dbReference>
<dbReference type="EMBL" id="CM026423">
    <property type="protein sequence ID" value="KAG0583184.1"/>
    <property type="molecule type" value="Genomic_DNA"/>
</dbReference>
<protein>
    <recommendedName>
        <fullName evidence="3">cyclic pyranopterin monophosphate synthase</fullName>
        <ecNumber evidence="3">4.6.1.17</ecNumber>
    </recommendedName>
</protein>
<comment type="pathway">
    <text evidence="2">Cofactor biosynthesis; molybdopterin biosynthesis.</text>
</comment>
<dbReference type="NCBIfam" id="NF006870">
    <property type="entry name" value="PRK09364.1"/>
    <property type="match status" value="1"/>
</dbReference>
<evidence type="ECO:0000313" key="8">
    <source>
        <dbReference type="Proteomes" id="UP000822688"/>
    </source>
</evidence>
<comment type="catalytic activity">
    <reaction evidence="1">
        <text>(8S)-3',8-cyclo-7,8-dihydroguanosine 5'-triphosphate = cyclic pyranopterin phosphate + diphosphate</text>
        <dbReference type="Rhea" id="RHEA:49580"/>
        <dbReference type="ChEBI" id="CHEBI:33019"/>
        <dbReference type="ChEBI" id="CHEBI:59648"/>
        <dbReference type="ChEBI" id="CHEBI:131766"/>
        <dbReference type="EC" id="4.6.1.17"/>
    </reaction>
</comment>
<reference evidence="7" key="1">
    <citation type="submission" date="2020-06" db="EMBL/GenBank/DDBJ databases">
        <title>WGS assembly of Ceratodon purpureus strain R40.</title>
        <authorList>
            <person name="Carey S.B."/>
            <person name="Jenkins J."/>
            <person name="Shu S."/>
            <person name="Lovell J.T."/>
            <person name="Sreedasyam A."/>
            <person name="Maumus F."/>
            <person name="Tiley G.P."/>
            <person name="Fernandez-Pozo N."/>
            <person name="Barry K."/>
            <person name="Chen C."/>
            <person name="Wang M."/>
            <person name="Lipzen A."/>
            <person name="Daum C."/>
            <person name="Saski C.A."/>
            <person name="Payton A.C."/>
            <person name="Mcbreen J.C."/>
            <person name="Conrad R.E."/>
            <person name="Kollar L.M."/>
            <person name="Olsson S."/>
            <person name="Huttunen S."/>
            <person name="Landis J.B."/>
            <person name="Wickett N.J."/>
            <person name="Johnson M.G."/>
            <person name="Rensing S.A."/>
            <person name="Grimwood J."/>
            <person name="Schmutz J."/>
            <person name="Mcdaniel S.F."/>
        </authorList>
    </citation>
    <scope>NUCLEOTIDE SEQUENCE</scope>
    <source>
        <strain evidence="7">R40</strain>
    </source>
</reference>
<dbReference type="InterPro" id="IPR023045">
    <property type="entry name" value="MoaC"/>
</dbReference>
<dbReference type="OrthoDB" id="429626at2759"/>
<dbReference type="HAMAP" id="MF_01224_B">
    <property type="entry name" value="MoaC_B"/>
    <property type="match status" value="1"/>
</dbReference>
<evidence type="ECO:0000256" key="1">
    <source>
        <dbReference type="ARBA" id="ARBA00001637"/>
    </source>
</evidence>
<dbReference type="Gene3D" id="3.30.70.640">
    <property type="entry name" value="Molybdopterin cofactor biosynthesis C (MoaC) domain"/>
    <property type="match status" value="1"/>
</dbReference>
<evidence type="ECO:0000256" key="3">
    <source>
        <dbReference type="ARBA" id="ARBA00012575"/>
    </source>
</evidence>
<comment type="caution">
    <text evidence="7">The sequence shown here is derived from an EMBL/GenBank/DDBJ whole genome shotgun (WGS) entry which is preliminary data.</text>
</comment>
<proteinExistence type="inferred from homology"/>
<keyword evidence="5" id="KW-0456">Lyase</keyword>
<dbReference type="SUPFAM" id="SSF55040">
    <property type="entry name" value="Molybdenum cofactor biosynthesis protein C, MoaC"/>
    <property type="match status" value="1"/>
</dbReference>
<dbReference type="EC" id="4.6.1.17" evidence="3"/>
<name>A0A8T0IHB5_CERPU</name>
<organism evidence="7 8">
    <name type="scientific">Ceratodon purpureus</name>
    <name type="common">Fire moss</name>
    <name type="synonym">Dicranum purpureum</name>
    <dbReference type="NCBI Taxonomy" id="3225"/>
    <lineage>
        <taxon>Eukaryota</taxon>
        <taxon>Viridiplantae</taxon>
        <taxon>Streptophyta</taxon>
        <taxon>Embryophyta</taxon>
        <taxon>Bryophyta</taxon>
        <taxon>Bryophytina</taxon>
        <taxon>Bryopsida</taxon>
        <taxon>Dicranidae</taxon>
        <taxon>Pseudoditrichales</taxon>
        <taxon>Ditrichaceae</taxon>
        <taxon>Ceratodon</taxon>
    </lineage>
</organism>
<dbReference type="GO" id="GO:0006777">
    <property type="term" value="P:Mo-molybdopterin cofactor biosynthetic process"/>
    <property type="evidence" value="ECO:0007669"/>
    <property type="project" value="UniProtKB-KW"/>
</dbReference>
<dbReference type="GO" id="GO:0061799">
    <property type="term" value="F:cyclic pyranopterin monophosphate synthase activity"/>
    <property type="evidence" value="ECO:0007669"/>
    <property type="project" value="UniProtKB-EC"/>
</dbReference>
<dbReference type="InterPro" id="IPR047594">
    <property type="entry name" value="MoaC_bact/euk"/>
</dbReference>
<feature type="domain" description="Molybdopterin cofactor biosynthesis C (MoaC)" evidence="6">
    <location>
        <begin position="171"/>
        <end position="306"/>
    </location>
</feature>